<dbReference type="Gene3D" id="3.40.50.970">
    <property type="match status" value="1"/>
</dbReference>
<dbReference type="PIRSF" id="PIRSF000157">
    <property type="entry name" value="Oxoglu_dh_E1"/>
    <property type="match status" value="1"/>
</dbReference>
<dbReference type="Pfam" id="PF00676">
    <property type="entry name" value="E1_dh"/>
    <property type="match status" value="1"/>
</dbReference>
<dbReference type="InterPro" id="IPR005475">
    <property type="entry name" value="Transketolase-like_Pyr-bd"/>
</dbReference>
<name>A0A3B4EYI2_9CICH</name>
<dbReference type="InterPro" id="IPR011603">
    <property type="entry name" value="2oxoglutarate_DH_E1"/>
</dbReference>
<dbReference type="FunFam" id="1.10.287.1150:FF:000005">
    <property type="entry name" value="probable 2-oxoglutarate dehydrogenase E1 component DHKTD1, mitochondrial"/>
    <property type="match status" value="1"/>
</dbReference>
<dbReference type="GO" id="GO:0016624">
    <property type="term" value="F:oxidoreductase activity, acting on the aldehyde or oxo group of donors, disulfide as acceptor"/>
    <property type="evidence" value="ECO:0007669"/>
    <property type="project" value="InterPro"/>
</dbReference>
<dbReference type="GO" id="GO:0030976">
    <property type="term" value="F:thiamine pyrophosphate binding"/>
    <property type="evidence" value="ECO:0007669"/>
    <property type="project" value="InterPro"/>
</dbReference>
<evidence type="ECO:0000256" key="2">
    <source>
        <dbReference type="ARBA" id="ARBA00006936"/>
    </source>
</evidence>
<dbReference type="Gene3D" id="1.10.287.1150">
    <property type="entry name" value="TPP helical domain"/>
    <property type="match status" value="1"/>
</dbReference>
<dbReference type="Ensembl" id="ENSPNYT00000003345.1">
    <property type="protein sequence ID" value="ENSPNYP00000003260.1"/>
    <property type="gene ID" value="ENSPNYG00000002505.1"/>
</dbReference>
<evidence type="ECO:0000256" key="12">
    <source>
        <dbReference type="ARBA" id="ARBA00051440"/>
    </source>
</evidence>
<dbReference type="AlphaFoldDB" id="A0A3B4EYI2"/>
<evidence type="ECO:0000256" key="11">
    <source>
        <dbReference type="ARBA" id="ARBA00045379"/>
    </source>
</evidence>
<dbReference type="InterPro" id="IPR001017">
    <property type="entry name" value="DH_E1"/>
</dbReference>
<evidence type="ECO:0000256" key="9">
    <source>
        <dbReference type="ARBA" id="ARBA00042537"/>
    </source>
</evidence>
<dbReference type="Pfam" id="PF02779">
    <property type="entry name" value="Transket_pyr"/>
    <property type="match status" value="1"/>
</dbReference>
<comment type="catalytic activity">
    <reaction evidence="12">
        <text>N(6)-[(R)-lipoyl]-L-lysyl-[protein] + 2-oxoadipate + H(+) = N(6)-[(R)-S(8)-glutaryldihydrolipoyl]-L-lysyl-[protein] + CO2</text>
        <dbReference type="Rhea" id="RHEA:69576"/>
        <dbReference type="Rhea" id="RHEA-COMP:10474"/>
        <dbReference type="Rhea" id="RHEA-COMP:20093"/>
        <dbReference type="ChEBI" id="CHEBI:15378"/>
        <dbReference type="ChEBI" id="CHEBI:16526"/>
        <dbReference type="ChEBI" id="CHEBI:57499"/>
        <dbReference type="ChEBI" id="CHEBI:83099"/>
        <dbReference type="ChEBI" id="CHEBI:184385"/>
    </reaction>
    <physiologicalReaction direction="left-to-right" evidence="12">
        <dbReference type="Rhea" id="RHEA:69577"/>
    </physiologicalReaction>
</comment>
<evidence type="ECO:0000313" key="14">
    <source>
        <dbReference type="Ensembl" id="ENSPNYP00000003260.1"/>
    </source>
</evidence>
<sequence>MSALILLKSSLSRLPQSVARQVVGCSYHTERGVYGYRPKSTERDQKWQSERLAVTRCSLLLCSDHALARLVEAYRAHGHKAAKINPLLSQKPVVDSVPEISMLTGTMSGQLNTSGKGILELINFLKAIYSNSYVDTPVLLSWDASRCLAWGYGVTDIVIGMPHRGRLNLLTGLLKFPPELMFRKMRGLSEFPDTSPAIGDVLSHLTSSVELDFRAKHPLHVTMLPNPSHLEAINPVAQGKTRARQQLRKEGDYSPEDDAQPGDQVICLQIHGDGSFTGQGIVPETLTLSNLPHYRVGGSIHLIVNNQVGYTTPSERGRSSLYCSDVGKMVNSAVIHVNGDDAEEVLRAARLAVDYQRHFRKDVILDLICYRQWGHNELDEPFFTNPAMYKIIRSRKSIPDAYSDQLISEGLMTEVERDEIKTKYYSMLNDKLSNMTLYSPPPTNLQGRWGDLVEPQARVTTWDTGVPIPLLQFVGVKSVDIPEQIQLHSHLGKTHVQARLQKLEEGTKLDWSTAEALAFGSLLCQGFNIRISGQDVGRGTFSQRHAMVVCQDTNDMYIPLNHISPEQTGFLEVCNSPLSEEAVLGFEYGMSIAQPKLLPIWEAQFGDFFNGAQIVFDTFISGGEAKWLLQCGMVILLPHGYDGAGPEHSSCRMERFLQMCDSKEEGVDSDTVNMSVVNPTTSAQYFHLLRRQMVRNFRKPLVVVGPKTLLRFSGAVSSLTEMAPGTSFRPVLGDTSVSAER</sequence>
<evidence type="ECO:0000256" key="7">
    <source>
        <dbReference type="ARBA" id="ARBA00041619"/>
    </source>
</evidence>
<feature type="domain" description="Transketolase-like pyrimidine-binding" evidence="13">
    <location>
        <begin position="509"/>
        <end position="712"/>
    </location>
</feature>
<reference evidence="14" key="1">
    <citation type="submission" date="2023-09" db="UniProtKB">
        <authorList>
            <consortium name="Ensembl"/>
        </authorList>
    </citation>
    <scope>IDENTIFICATION</scope>
</reference>
<comment type="similarity">
    <text evidence="2">Belongs to the alpha-ketoglutarate dehydrogenase family.</text>
</comment>
<keyword evidence="4" id="KW-0560">Oxidoreductase</keyword>
<evidence type="ECO:0000256" key="8">
    <source>
        <dbReference type="ARBA" id="ARBA00042094"/>
    </source>
</evidence>
<evidence type="ECO:0000256" key="5">
    <source>
        <dbReference type="ARBA" id="ARBA00023052"/>
    </source>
</evidence>
<dbReference type="SUPFAM" id="SSF52518">
    <property type="entry name" value="Thiamin diphosphate-binding fold (THDP-binding)"/>
    <property type="match status" value="2"/>
</dbReference>
<keyword evidence="5" id="KW-0786">Thiamine pyrophosphate</keyword>
<comment type="function">
    <text evidence="11">2-oxoadipate dehydrogenase (E1a) component of the 2-oxoadipate dehydrogenase complex (OADHC). Participates in the first step, rate limiting for the overall conversion of 2-oxoadipate (alpha-ketoadipate) to glutaryl-CoA and CO(2) catalyzed by the whole OADHC. Catalyzes the irreversible decarboxylation of 2-oxoadipate via the thiamine diphosphate (ThDP) cofactor and subsequent transfer of the decarboxylated acyl intermediate on an oxidized dihydrolipoyl group that is covalently amidated to the E2 enzyme (dihydrolipoyllysine-residue succinyltransferase or DLST). Can catalyze the decarboxylation of 2-oxoglutarate in vitro, but at a much lower rate than 2-oxoadipate. Responsible for the last step of L-lysine, L-hydroxylysine and L-tryptophan catabolism with the common product being 2-oxoadipate.</text>
</comment>
<dbReference type="GeneTree" id="ENSGT00950000183125"/>
<protein>
    <recommendedName>
        <fullName evidence="6">2-oxoadipate dehydrogenase complex component E1</fullName>
    </recommendedName>
    <alternativeName>
        <fullName evidence="7">2-oxoadipate dehydrogenase, mitochondrial</fullName>
    </alternativeName>
    <alternativeName>
        <fullName evidence="10">Alpha-ketoadipate dehydrogenase</fullName>
    </alternativeName>
    <alternativeName>
        <fullName evidence="8">Dehydrogenase E1 and transketolase domain-containing protein 1</fullName>
    </alternativeName>
    <alternativeName>
        <fullName evidence="9">Probable 2-oxoglutarate dehydrogenase E1 component DHKTD1, mitochondrial</fullName>
    </alternativeName>
</protein>
<evidence type="ECO:0000256" key="4">
    <source>
        <dbReference type="ARBA" id="ARBA00023002"/>
    </source>
</evidence>
<evidence type="ECO:0000256" key="10">
    <source>
        <dbReference type="ARBA" id="ARBA00042817"/>
    </source>
</evidence>
<proteinExistence type="inferred from homology"/>
<comment type="cofactor">
    <cofactor evidence="1">
        <name>thiamine diphosphate</name>
        <dbReference type="ChEBI" id="CHEBI:58937"/>
    </cofactor>
</comment>
<dbReference type="SMART" id="SM00861">
    <property type="entry name" value="Transket_pyr"/>
    <property type="match status" value="1"/>
</dbReference>
<evidence type="ECO:0000256" key="3">
    <source>
        <dbReference type="ARBA" id="ARBA00022946"/>
    </source>
</evidence>
<keyword evidence="3" id="KW-0809">Transit peptide</keyword>
<evidence type="ECO:0000256" key="6">
    <source>
        <dbReference type="ARBA" id="ARBA00040865"/>
    </source>
</evidence>
<dbReference type="PANTHER" id="PTHR23152:SF4">
    <property type="entry name" value="2-OXOADIPATE DEHYDROGENASE COMPLEX COMPONENT E1"/>
    <property type="match status" value="1"/>
</dbReference>
<evidence type="ECO:0000259" key="13">
    <source>
        <dbReference type="SMART" id="SM00861"/>
    </source>
</evidence>
<dbReference type="CDD" id="cd02016">
    <property type="entry name" value="TPP_E1_OGDC_like"/>
    <property type="match status" value="1"/>
</dbReference>
<accession>A0A3B4EYI2</accession>
<dbReference type="InterPro" id="IPR029061">
    <property type="entry name" value="THDP-binding"/>
</dbReference>
<dbReference type="Gene3D" id="3.40.50.12470">
    <property type="match status" value="1"/>
</dbReference>
<dbReference type="STRING" id="303518.ENSPNYP00000003260"/>
<dbReference type="PANTHER" id="PTHR23152">
    <property type="entry name" value="2-OXOGLUTARATE DEHYDROGENASE"/>
    <property type="match status" value="1"/>
</dbReference>
<evidence type="ECO:0000256" key="1">
    <source>
        <dbReference type="ARBA" id="ARBA00001964"/>
    </source>
</evidence>
<organism evidence="14">
    <name type="scientific">Pundamilia nyererei</name>
    <dbReference type="NCBI Taxonomy" id="303518"/>
    <lineage>
        <taxon>Eukaryota</taxon>
        <taxon>Metazoa</taxon>
        <taxon>Chordata</taxon>
        <taxon>Craniata</taxon>
        <taxon>Vertebrata</taxon>
        <taxon>Euteleostomi</taxon>
        <taxon>Actinopterygii</taxon>
        <taxon>Neopterygii</taxon>
        <taxon>Teleostei</taxon>
        <taxon>Neoteleostei</taxon>
        <taxon>Acanthomorphata</taxon>
        <taxon>Ovalentaria</taxon>
        <taxon>Cichlomorphae</taxon>
        <taxon>Cichliformes</taxon>
        <taxon>Cichlidae</taxon>
        <taxon>African cichlids</taxon>
        <taxon>Pseudocrenilabrinae</taxon>
        <taxon>Haplochromini</taxon>
        <taxon>Pundamilia</taxon>
    </lineage>
</organism>